<organism evidence="1 2">
    <name type="scientific">Elysia marginata</name>
    <dbReference type="NCBI Taxonomy" id="1093978"/>
    <lineage>
        <taxon>Eukaryota</taxon>
        <taxon>Metazoa</taxon>
        <taxon>Spiralia</taxon>
        <taxon>Lophotrochozoa</taxon>
        <taxon>Mollusca</taxon>
        <taxon>Gastropoda</taxon>
        <taxon>Heterobranchia</taxon>
        <taxon>Euthyneura</taxon>
        <taxon>Panpulmonata</taxon>
        <taxon>Sacoglossa</taxon>
        <taxon>Placobranchoidea</taxon>
        <taxon>Plakobranchidae</taxon>
        <taxon>Elysia</taxon>
    </lineage>
</organism>
<dbReference type="AlphaFoldDB" id="A0AAV4G9I5"/>
<dbReference type="PANTHER" id="PTHR47510:SF3">
    <property type="entry name" value="ENDO_EXONUCLEASE_PHOSPHATASE DOMAIN-CONTAINING PROTEIN"/>
    <property type="match status" value="1"/>
</dbReference>
<reference evidence="1 2" key="1">
    <citation type="journal article" date="2021" name="Elife">
        <title>Chloroplast acquisition without the gene transfer in kleptoplastic sea slugs, Plakobranchus ocellatus.</title>
        <authorList>
            <person name="Maeda T."/>
            <person name="Takahashi S."/>
            <person name="Yoshida T."/>
            <person name="Shimamura S."/>
            <person name="Takaki Y."/>
            <person name="Nagai Y."/>
            <person name="Toyoda A."/>
            <person name="Suzuki Y."/>
            <person name="Arimoto A."/>
            <person name="Ishii H."/>
            <person name="Satoh N."/>
            <person name="Nishiyama T."/>
            <person name="Hasebe M."/>
            <person name="Maruyama T."/>
            <person name="Minagawa J."/>
            <person name="Obokata J."/>
            <person name="Shigenobu S."/>
        </authorList>
    </citation>
    <scope>NUCLEOTIDE SEQUENCE [LARGE SCALE GENOMIC DNA]</scope>
</reference>
<dbReference type="InterPro" id="IPR009003">
    <property type="entry name" value="Peptidase_S1_PA"/>
</dbReference>
<keyword evidence="1" id="KW-0548">Nucleotidyltransferase</keyword>
<keyword evidence="1" id="KW-0808">Transferase</keyword>
<sequence length="562" mass="64473">MENKGCKLPHQFEPGKGQHECEILPGKRLEATEMAYLWDSCEKYPGHAQYISIKDFLNHYVPRYHIDKDDVALKAWIDLTVRLRMRWTSLDRPDNDPLSHYRGTDAARIGTGFIRGAVGPVDNEPCPCEECVGKVTRNYWVFYVRTAHHVVLNTEEAEHTKVDLFYDSDESRQQGGSMRTVQAMKVFETKGDRDCCELLCVTHDEGLGQRLFATSCRLVQSKLNPVRSSDFLELIPAAANAEEDFIPTFIVSHPHGQPKKITVGVAKYGHNEYNNVEYSAPTCPGSSGASVFLLNSNTTEMSSLRYVAPVHCGSYTTNRQLSVLKRYTPLTRREPPVKKTVFAWTADAWETLRAWLECTDWSVFVNSTQDMSELADTVCCYINFCIETAIPTKTIKVISNNKPWFTKDIKQILNRKKIAFQNKRDYDIKSIHKEVRATIRQGKESYKRKIEKYFKNNHMRKVWQGMNLMVGCKGKKGNNCVEGDEGYANDLNKFYARFDCHDFVQEREECKSALLESLLHDRERIVIDESEVRKAMLALKPNKAPVLLIQYNLTSFVTKCHK</sequence>
<gene>
    <name evidence="1" type="ORF">ElyMa_000614000</name>
</gene>
<accession>A0AAV4G9I5</accession>
<name>A0AAV4G9I5_9GAST</name>
<dbReference type="PANTHER" id="PTHR47510">
    <property type="entry name" value="REVERSE TRANSCRIPTASE DOMAIN-CONTAINING PROTEIN"/>
    <property type="match status" value="1"/>
</dbReference>
<proteinExistence type="predicted"/>
<dbReference type="EMBL" id="BMAT01001224">
    <property type="protein sequence ID" value="GFR81869.1"/>
    <property type="molecule type" value="Genomic_DNA"/>
</dbReference>
<dbReference type="SUPFAM" id="SSF50494">
    <property type="entry name" value="Trypsin-like serine proteases"/>
    <property type="match status" value="1"/>
</dbReference>
<keyword evidence="1" id="KW-0695">RNA-directed DNA polymerase</keyword>
<dbReference type="Proteomes" id="UP000762676">
    <property type="component" value="Unassembled WGS sequence"/>
</dbReference>
<protein>
    <submittedName>
        <fullName evidence="1">Reverse transcriptase</fullName>
    </submittedName>
</protein>
<evidence type="ECO:0000313" key="2">
    <source>
        <dbReference type="Proteomes" id="UP000762676"/>
    </source>
</evidence>
<keyword evidence="2" id="KW-1185">Reference proteome</keyword>
<comment type="caution">
    <text evidence="1">The sequence shown here is derived from an EMBL/GenBank/DDBJ whole genome shotgun (WGS) entry which is preliminary data.</text>
</comment>
<dbReference type="GO" id="GO:0003964">
    <property type="term" value="F:RNA-directed DNA polymerase activity"/>
    <property type="evidence" value="ECO:0007669"/>
    <property type="project" value="UniProtKB-KW"/>
</dbReference>
<evidence type="ECO:0000313" key="1">
    <source>
        <dbReference type="EMBL" id="GFR81869.1"/>
    </source>
</evidence>